<dbReference type="PIRSF" id="PIRSF005917">
    <property type="entry name" value="MTase_YraL"/>
    <property type="match status" value="1"/>
</dbReference>
<evidence type="ECO:0000256" key="4">
    <source>
        <dbReference type="ARBA" id="ARBA00022679"/>
    </source>
</evidence>
<dbReference type="InterPro" id="IPR053910">
    <property type="entry name" value="RsmI_HTH"/>
</dbReference>
<comment type="function">
    <text evidence="6">Catalyzes the 2'-O-methylation of the ribose of cytidine 1402 (C1402) in 16S rRNA.</text>
</comment>
<dbReference type="Pfam" id="PF00590">
    <property type="entry name" value="TP_methylase"/>
    <property type="match status" value="1"/>
</dbReference>
<feature type="domain" description="Tetrapyrrole methylase" evidence="7">
    <location>
        <begin position="15"/>
        <end position="214"/>
    </location>
</feature>
<dbReference type="Gene3D" id="3.40.1010.10">
    <property type="entry name" value="Cobalt-precorrin-4 Transmethylase, Domain 1"/>
    <property type="match status" value="1"/>
</dbReference>
<dbReference type="GO" id="GO:0005737">
    <property type="term" value="C:cytoplasm"/>
    <property type="evidence" value="ECO:0007669"/>
    <property type="project" value="UniProtKB-SubCell"/>
</dbReference>
<dbReference type="PANTHER" id="PTHR46111">
    <property type="entry name" value="RIBOSOMAL RNA SMALL SUBUNIT METHYLTRANSFERASE I"/>
    <property type="match status" value="1"/>
</dbReference>
<evidence type="ECO:0000256" key="1">
    <source>
        <dbReference type="ARBA" id="ARBA00022490"/>
    </source>
</evidence>
<evidence type="ECO:0000313" key="10">
    <source>
        <dbReference type="Proteomes" id="UP000199347"/>
    </source>
</evidence>
<comment type="similarity">
    <text evidence="6">Belongs to the methyltransferase superfamily. RsmI family.</text>
</comment>
<dbReference type="NCBIfam" id="TIGR00096">
    <property type="entry name" value="16S rRNA (cytidine(1402)-2'-O)-methyltransferase"/>
    <property type="match status" value="1"/>
</dbReference>
<keyword evidence="3 6" id="KW-0489">Methyltransferase</keyword>
<dbReference type="Gene3D" id="3.30.950.10">
    <property type="entry name" value="Methyltransferase, Cobalt-precorrin-4 Transmethylase, Domain 2"/>
    <property type="match status" value="1"/>
</dbReference>
<dbReference type="CDD" id="cd11648">
    <property type="entry name" value="RsmI"/>
    <property type="match status" value="1"/>
</dbReference>
<sequence length="287" mass="30501">MRGHALTAPHLEPGLYVTATPIGHLGDITIRALEVLAAADVIAAEDTRVTRKLLSRYGITTRLTAYHEHSHPDVDERLVKLMAEGEAVALVTDAGTPVVSDPGTRLVARAAAEGVAVHPIPGASSLTAALSVAGISAEATLFLGFLPAKEKARRDALRRFADLPFALVLLEAPHRLRAFARDAAQILGDRPVCLCREMTKLHETFLRGSLADLADAAGEQDKGEIVVVVGPPAPKEAGAGLDEEDLDRMLAERLGTMGVKDAAREVADETGLPRRALYQRALSLGKE</sequence>
<keyword evidence="1 6" id="KW-0963">Cytoplasm</keyword>
<dbReference type="STRING" id="1120955.SAMN03080610_01903"/>
<keyword evidence="2 6" id="KW-0698">rRNA processing</keyword>
<accession>A0A1G5NE65</accession>
<dbReference type="HAMAP" id="MF_01877">
    <property type="entry name" value="16SrRNA_methyltr_I"/>
    <property type="match status" value="1"/>
</dbReference>
<evidence type="ECO:0000256" key="2">
    <source>
        <dbReference type="ARBA" id="ARBA00022552"/>
    </source>
</evidence>
<dbReference type="EMBL" id="FMVW01000003">
    <property type="protein sequence ID" value="SCZ35474.1"/>
    <property type="molecule type" value="Genomic_DNA"/>
</dbReference>
<dbReference type="Proteomes" id="UP000199347">
    <property type="component" value="Unassembled WGS sequence"/>
</dbReference>
<dbReference type="GO" id="GO:0070677">
    <property type="term" value="F:rRNA (cytosine-2'-O-)-methyltransferase activity"/>
    <property type="evidence" value="ECO:0007669"/>
    <property type="project" value="UniProtKB-UniRule"/>
</dbReference>
<evidence type="ECO:0000256" key="3">
    <source>
        <dbReference type="ARBA" id="ARBA00022603"/>
    </source>
</evidence>
<evidence type="ECO:0000259" key="8">
    <source>
        <dbReference type="Pfam" id="PF23016"/>
    </source>
</evidence>
<proteinExistence type="inferred from homology"/>
<dbReference type="Pfam" id="PF23016">
    <property type="entry name" value="RsmI_C"/>
    <property type="match status" value="1"/>
</dbReference>
<name>A0A1G5NE65_AFIMA</name>
<dbReference type="FunFam" id="3.40.1010.10:FF:000007">
    <property type="entry name" value="Ribosomal RNA small subunit methyltransferase I"/>
    <property type="match status" value="1"/>
</dbReference>
<dbReference type="InterPro" id="IPR035996">
    <property type="entry name" value="4pyrrol_Methylase_sf"/>
</dbReference>
<reference evidence="9 10" key="1">
    <citation type="submission" date="2016-10" db="EMBL/GenBank/DDBJ databases">
        <authorList>
            <person name="de Groot N.N."/>
        </authorList>
    </citation>
    <scope>NUCLEOTIDE SEQUENCE [LARGE SCALE GENOMIC DNA]</scope>
    <source>
        <strain evidence="9 10">DSM 2698</strain>
    </source>
</reference>
<feature type="domain" description="RsmI HTH" evidence="8">
    <location>
        <begin position="242"/>
        <end position="284"/>
    </location>
</feature>
<keyword evidence="5 6" id="KW-0949">S-adenosyl-L-methionine</keyword>
<organism evidence="9 10">
    <name type="scientific">Afifella marina DSM 2698</name>
    <dbReference type="NCBI Taxonomy" id="1120955"/>
    <lineage>
        <taxon>Bacteria</taxon>
        <taxon>Pseudomonadati</taxon>
        <taxon>Pseudomonadota</taxon>
        <taxon>Alphaproteobacteria</taxon>
        <taxon>Hyphomicrobiales</taxon>
        <taxon>Afifellaceae</taxon>
        <taxon>Afifella</taxon>
    </lineage>
</organism>
<comment type="subcellular location">
    <subcellularLocation>
        <location evidence="6">Cytoplasm</location>
    </subcellularLocation>
</comment>
<evidence type="ECO:0000256" key="5">
    <source>
        <dbReference type="ARBA" id="ARBA00022691"/>
    </source>
</evidence>
<dbReference type="InterPro" id="IPR000878">
    <property type="entry name" value="4pyrrol_Mease"/>
</dbReference>
<dbReference type="InterPro" id="IPR008189">
    <property type="entry name" value="rRNA_ssu_MeTfrase_I"/>
</dbReference>
<keyword evidence="4 6" id="KW-0808">Transferase</keyword>
<dbReference type="EC" id="2.1.1.198" evidence="6"/>
<dbReference type="InterPro" id="IPR014777">
    <property type="entry name" value="4pyrrole_Mease_sub1"/>
</dbReference>
<dbReference type="PANTHER" id="PTHR46111:SF1">
    <property type="entry name" value="RIBOSOMAL RNA SMALL SUBUNIT METHYLTRANSFERASE I"/>
    <property type="match status" value="1"/>
</dbReference>
<protein>
    <recommendedName>
        <fullName evidence="6">Ribosomal RNA small subunit methyltransferase I</fullName>
        <ecNumber evidence="6">2.1.1.198</ecNumber>
    </recommendedName>
    <alternativeName>
        <fullName evidence="6">16S rRNA 2'-O-ribose C1402 methyltransferase</fullName>
    </alternativeName>
    <alternativeName>
        <fullName evidence="6">rRNA (cytidine-2'-O-)-methyltransferase RsmI</fullName>
    </alternativeName>
</protein>
<keyword evidence="10" id="KW-1185">Reference proteome</keyword>
<gene>
    <name evidence="6" type="primary">rsmI</name>
    <name evidence="9" type="ORF">SAMN03080610_01903</name>
</gene>
<dbReference type="InterPro" id="IPR014776">
    <property type="entry name" value="4pyrrole_Mease_sub2"/>
</dbReference>
<comment type="catalytic activity">
    <reaction evidence="6">
        <text>cytidine(1402) in 16S rRNA + S-adenosyl-L-methionine = 2'-O-methylcytidine(1402) in 16S rRNA + S-adenosyl-L-homocysteine + H(+)</text>
        <dbReference type="Rhea" id="RHEA:42924"/>
        <dbReference type="Rhea" id="RHEA-COMP:10285"/>
        <dbReference type="Rhea" id="RHEA-COMP:10286"/>
        <dbReference type="ChEBI" id="CHEBI:15378"/>
        <dbReference type="ChEBI" id="CHEBI:57856"/>
        <dbReference type="ChEBI" id="CHEBI:59789"/>
        <dbReference type="ChEBI" id="CHEBI:74495"/>
        <dbReference type="ChEBI" id="CHEBI:82748"/>
        <dbReference type="EC" id="2.1.1.198"/>
    </reaction>
</comment>
<dbReference type="RefSeq" id="WP_244514520.1">
    <property type="nucleotide sequence ID" value="NZ_FMVW01000003.1"/>
</dbReference>
<evidence type="ECO:0000256" key="6">
    <source>
        <dbReference type="HAMAP-Rule" id="MF_01877"/>
    </source>
</evidence>
<dbReference type="SUPFAM" id="SSF53790">
    <property type="entry name" value="Tetrapyrrole methylase"/>
    <property type="match status" value="1"/>
</dbReference>
<evidence type="ECO:0000259" key="7">
    <source>
        <dbReference type="Pfam" id="PF00590"/>
    </source>
</evidence>
<dbReference type="AlphaFoldDB" id="A0A1G5NE65"/>
<evidence type="ECO:0000313" key="9">
    <source>
        <dbReference type="EMBL" id="SCZ35474.1"/>
    </source>
</evidence>